<keyword evidence="4 7" id="KW-0808">Transferase</keyword>
<evidence type="ECO:0000313" key="11">
    <source>
        <dbReference type="Proteomes" id="UP000179264"/>
    </source>
</evidence>
<dbReference type="InterPro" id="IPR023165">
    <property type="entry name" value="rRNA_Ade_diMease-like_C"/>
</dbReference>
<feature type="binding site" evidence="7 8">
    <location>
        <position position="86"/>
    </location>
    <ligand>
        <name>S-adenosyl-L-methionine</name>
        <dbReference type="ChEBI" id="CHEBI:59789"/>
    </ligand>
</feature>
<evidence type="ECO:0000256" key="6">
    <source>
        <dbReference type="ARBA" id="ARBA00022884"/>
    </source>
</evidence>
<dbReference type="Proteomes" id="UP000179264">
    <property type="component" value="Unassembled WGS sequence"/>
</dbReference>
<dbReference type="EC" id="2.1.1.182" evidence="7"/>
<keyword evidence="1 7" id="KW-0963">Cytoplasm</keyword>
<evidence type="ECO:0000256" key="2">
    <source>
        <dbReference type="ARBA" id="ARBA00022552"/>
    </source>
</evidence>
<evidence type="ECO:0000259" key="9">
    <source>
        <dbReference type="SMART" id="SM00650"/>
    </source>
</evidence>
<dbReference type="GO" id="GO:0052908">
    <property type="term" value="F:16S rRNA (adenine(1518)-N(6)/adenine(1519)-N(6))-dimethyltransferase activity"/>
    <property type="evidence" value="ECO:0007669"/>
    <property type="project" value="UniProtKB-EC"/>
</dbReference>
<gene>
    <name evidence="7" type="primary">rsmA</name>
    <name evidence="7" type="synonym">ksgA</name>
    <name evidence="10" type="ORF">A2W58_01390</name>
</gene>
<evidence type="ECO:0000256" key="1">
    <source>
        <dbReference type="ARBA" id="ARBA00022490"/>
    </source>
</evidence>
<feature type="binding site" evidence="7 8">
    <location>
        <position position="10"/>
    </location>
    <ligand>
        <name>S-adenosyl-L-methionine</name>
        <dbReference type="ChEBI" id="CHEBI:59789"/>
    </ligand>
</feature>
<dbReference type="InterPro" id="IPR029063">
    <property type="entry name" value="SAM-dependent_MTases_sf"/>
</dbReference>
<evidence type="ECO:0000256" key="7">
    <source>
        <dbReference type="HAMAP-Rule" id="MF_00607"/>
    </source>
</evidence>
<dbReference type="Gene3D" id="3.40.50.150">
    <property type="entry name" value="Vaccinia Virus protein VP39"/>
    <property type="match status" value="1"/>
</dbReference>
<dbReference type="PANTHER" id="PTHR11727">
    <property type="entry name" value="DIMETHYLADENOSINE TRANSFERASE"/>
    <property type="match status" value="1"/>
</dbReference>
<dbReference type="InterPro" id="IPR001737">
    <property type="entry name" value="KsgA/Erm"/>
</dbReference>
<dbReference type="CDD" id="cd02440">
    <property type="entry name" value="AdoMet_MTases"/>
    <property type="match status" value="1"/>
</dbReference>
<reference evidence="10 11" key="1">
    <citation type="journal article" date="2016" name="Nat. Commun.">
        <title>Thousands of microbial genomes shed light on interconnected biogeochemical processes in an aquifer system.</title>
        <authorList>
            <person name="Anantharaman K."/>
            <person name="Brown C.T."/>
            <person name="Hug L.A."/>
            <person name="Sharon I."/>
            <person name="Castelle C.J."/>
            <person name="Probst A.J."/>
            <person name="Thomas B.C."/>
            <person name="Singh A."/>
            <person name="Wilkins M.J."/>
            <person name="Karaoz U."/>
            <person name="Brodie E.L."/>
            <person name="Williams K.H."/>
            <person name="Hubbard S.S."/>
            <person name="Banfield J.F."/>
        </authorList>
    </citation>
    <scope>NUCLEOTIDE SEQUENCE [LARGE SCALE GENOMIC DNA]</scope>
</reference>
<dbReference type="PANTHER" id="PTHR11727:SF7">
    <property type="entry name" value="DIMETHYLADENOSINE TRANSFERASE-RELATED"/>
    <property type="match status" value="1"/>
</dbReference>
<proteinExistence type="inferred from homology"/>
<dbReference type="SUPFAM" id="SSF53335">
    <property type="entry name" value="S-adenosyl-L-methionine-dependent methyltransferases"/>
    <property type="match status" value="1"/>
</dbReference>
<feature type="domain" description="Ribosomal RNA adenine methylase transferase N-terminal" evidence="9">
    <location>
        <begin position="17"/>
        <end position="227"/>
    </location>
</feature>
<evidence type="ECO:0000313" key="10">
    <source>
        <dbReference type="EMBL" id="OHA92574.1"/>
    </source>
</evidence>
<keyword evidence="6 7" id="KW-0694">RNA-binding</keyword>
<evidence type="ECO:0000256" key="8">
    <source>
        <dbReference type="PROSITE-ProRule" id="PRU01026"/>
    </source>
</evidence>
<feature type="binding site" evidence="7 8">
    <location>
        <position position="140"/>
    </location>
    <ligand>
        <name>S-adenosyl-L-methionine</name>
        <dbReference type="ChEBI" id="CHEBI:59789"/>
    </ligand>
</feature>
<feature type="binding site" evidence="7 8">
    <location>
        <position position="37"/>
    </location>
    <ligand>
        <name>S-adenosyl-L-methionine</name>
        <dbReference type="ChEBI" id="CHEBI:59789"/>
    </ligand>
</feature>
<keyword evidence="5 7" id="KW-0949">S-adenosyl-L-methionine</keyword>
<keyword evidence="2 7" id="KW-0698">rRNA processing</keyword>
<dbReference type="InterPro" id="IPR011530">
    <property type="entry name" value="rRNA_adenine_dimethylase"/>
</dbReference>
<comment type="function">
    <text evidence="7">Specifically dimethylates two adjacent adenosines (A1518 and A1519) in the loop of a conserved hairpin near the 3'-end of 16S rRNA in the 30S particle. May play a critical role in biogenesis of 30S subunits.</text>
</comment>
<comment type="caution">
    <text evidence="10">The sequence shown here is derived from an EMBL/GenBank/DDBJ whole genome shotgun (WGS) entry which is preliminary data.</text>
</comment>
<organism evidence="10 11">
    <name type="scientific">Candidatus Zambryskibacteria bacterium RIFCSPHIGHO2_02_38_10.5</name>
    <dbReference type="NCBI Taxonomy" id="1802742"/>
    <lineage>
        <taxon>Bacteria</taxon>
        <taxon>Candidatus Zambryskiibacteriota</taxon>
    </lineage>
</organism>
<dbReference type="EMBL" id="MHVL01000045">
    <property type="protein sequence ID" value="OHA92574.1"/>
    <property type="molecule type" value="Genomic_DNA"/>
</dbReference>
<feature type="binding site" evidence="7 8">
    <location>
        <position position="58"/>
    </location>
    <ligand>
        <name>S-adenosyl-L-methionine</name>
        <dbReference type="ChEBI" id="CHEBI:59789"/>
    </ligand>
</feature>
<dbReference type="Pfam" id="PF00398">
    <property type="entry name" value="RrnaAD"/>
    <property type="match status" value="1"/>
</dbReference>
<dbReference type="PROSITE" id="PS51689">
    <property type="entry name" value="SAM_RNA_A_N6_MT"/>
    <property type="match status" value="1"/>
</dbReference>
<dbReference type="InterPro" id="IPR020596">
    <property type="entry name" value="rRNA_Ade_Mease_Trfase_CS"/>
</dbReference>
<feature type="binding site" evidence="7 8">
    <location>
        <position position="12"/>
    </location>
    <ligand>
        <name>S-adenosyl-L-methionine</name>
        <dbReference type="ChEBI" id="CHEBI:59789"/>
    </ligand>
</feature>
<keyword evidence="3 7" id="KW-0489">Methyltransferase</keyword>
<evidence type="ECO:0000256" key="4">
    <source>
        <dbReference type="ARBA" id="ARBA00022679"/>
    </source>
</evidence>
<dbReference type="SMART" id="SM00650">
    <property type="entry name" value="rADc"/>
    <property type="match status" value="1"/>
</dbReference>
<protein>
    <recommendedName>
        <fullName evidence="7">Ribosomal RNA small subunit methyltransferase A</fullName>
        <ecNumber evidence="7">2.1.1.182</ecNumber>
    </recommendedName>
    <alternativeName>
        <fullName evidence="7">16S rRNA (adenine(1518)-N(6)/adenine(1519)-N(6))-dimethyltransferase</fullName>
    </alternativeName>
    <alternativeName>
        <fullName evidence="7">16S rRNA dimethyladenosine transferase</fullName>
    </alternativeName>
    <alternativeName>
        <fullName evidence="7">16S rRNA dimethylase</fullName>
    </alternativeName>
    <alternativeName>
        <fullName evidence="7">S-adenosylmethionine-6-N', N'-adenosyl(rRNA) dimethyltransferase</fullName>
    </alternativeName>
</protein>
<dbReference type="Gene3D" id="1.10.8.100">
    <property type="entry name" value="Ribosomal RNA adenine dimethylase-like, domain 2"/>
    <property type="match status" value="1"/>
</dbReference>
<comment type="similarity">
    <text evidence="7">Belongs to the class I-like SAM-binding methyltransferase superfamily. rRNA adenine N(6)-methyltransferase family. RsmA subfamily.</text>
</comment>
<dbReference type="HAMAP" id="MF_00607">
    <property type="entry name" value="16SrRNA_methyltr_A"/>
    <property type="match status" value="1"/>
</dbReference>
<sequence>MQKKKSLGQHFLHSSKIIFDIVAAGNIRPDDIVLEIGSGEGTLTSALLQTGAHVISVEKDDRLIPVLQEKFAKEISIGQFRLIHQDILQCSIESLILSDLDAVRGGQKKGEEAYSLYGDENFLKSNKEMRQMCKYKLVANIPYYITGQILRMFLEAKNQPKDMVLLVQKEVAERIVAKENKQHGKESLLSLSVKAFGEPKIIRIVKKGSFNPPPKVDSAVLHISDISRKRFVDFPRAWPWGKAEKLFFECLHAGFAHKRKQLLPNLLSANFSLNLQNMTTTKDLLTPSVSKFEKGKIMKAFEKAGIDPKARAEDIPLETWVKLCKNLENYRKKTTRFKTRAREK</sequence>
<evidence type="ECO:0000256" key="3">
    <source>
        <dbReference type="ARBA" id="ARBA00022603"/>
    </source>
</evidence>
<comment type="catalytic activity">
    <reaction evidence="7">
        <text>adenosine(1518)/adenosine(1519) in 16S rRNA + 4 S-adenosyl-L-methionine = N(6)-dimethyladenosine(1518)/N(6)-dimethyladenosine(1519) in 16S rRNA + 4 S-adenosyl-L-homocysteine + 4 H(+)</text>
        <dbReference type="Rhea" id="RHEA:19609"/>
        <dbReference type="Rhea" id="RHEA-COMP:10232"/>
        <dbReference type="Rhea" id="RHEA-COMP:10233"/>
        <dbReference type="ChEBI" id="CHEBI:15378"/>
        <dbReference type="ChEBI" id="CHEBI:57856"/>
        <dbReference type="ChEBI" id="CHEBI:59789"/>
        <dbReference type="ChEBI" id="CHEBI:74411"/>
        <dbReference type="ChEBI" id="CHEBI:74493"/>
        <dbReference type="EC" id="2.1.1.182"/>
    </reaction>
</comment>
<accession>A0A1G2T5M3</accession>
<dbReference type="AlphaFoldDB" id="A0A1G2T5M3"/>
<dbReference type="InterPro" id="IPR020598">
    <property type="entry name" value="rRNA_Ade_methylase_Trfase_N"/>
</dbReference>
<dbReference type="PROSITE" id="PS01131">
    <property type="entry name" value="RRNA_A_DIMETH"/>
    <property type="match status" value="1"/>
</dbReference>
<dbReference type="GO" id="GO:0005829">
    <property type="term" value="C:cytosol"/>
    <property type="evidence" value="ECO:0007669"/>
    <property type="project" value="TreeGrafter"/>
</dbReference>
<dbReference type="GO" id="GO:0003723">
    <property type="term" value="F:RNA binding"/>
    <property type="evidence" value="ECO:0007669"/>
    <property type="project" value="UniProtKB-UniRule"/>
</dbReference>
<evidence type="ECO:0000256" key="5">
    <source>
        <dbReference type="ARBA" id="ARBA00022691"/>
    </source>
</evidence>
<comment type="subcellular location">
    <subcellularLocation>
        <location evidence="7">Cytoplasm</location>
    </subcellularLocation>
</comment>
<name>A0A1G2T5M3_9BACT</name>